<evidence type="ECO:0000259" key="6">
    <source>
        <dbReference type="SMART" id="SM00415"/>
    </source>
</evidence>
<sequence length="321" mass="37385">MNTDSLDQSRAITDKDEKTTMRWESVRKRGIDNSNAAAKSSKRAKQTSKEMIPVKMTASMFKTFPERMMEILEKPNLKEAIYWLDDGKSFGLFPYPFIGKVLNVYFQGAKFESFTRKLNRWGFKRIFDEEYDPEAYIYQHPMFQKGRPDLLKNLSGAKTKTKQSSEEEKVKPQQFTGSQNAPILPQPFHPNVPTMPTALMQRTMVNNNNNMSDYNPLSSNPQMPYFVSIPQPVSNPIAANPMHLEQQQRYLDQQRFQQQRALLAQLRGTVNGPQQQAVSMQELQLLRAQNADRVRILQQLQQQQQFQRQQQQRNNYARPPM</sequence>
<dbReference type="GO" id="GO:0005634">
    <property type="term" value="C:nucleus"/>
    <property type="evidence" value="ECO:0007669"/>
    <property type="project" value="UniProtKB-SubCell"/>
</dbReference>
<dbReference type="Pfam" id="PF00447">
    <property type="entry name" value="HSF_DNA-bind"/>
    <property type="match status" value="1"/>
</dbReference>
<dbReference type="SUPFAM" id="SSF46785">
    <property type="entry name" value="Winged helix' DNA-binding domain"/>
    <property type="match status" value="1"/>
</dbReference>
<evidence type="ECO:0000256" key="1">
    <source>
        <dbReference type="ARBA" id="ARBA00004123"/>
    </source>
</evidence>
<accession>A0A1Z5JLD5</accession>
<keyword evidence="2" id="KW-0238">DNA-binding</keyword>
<feature type="region of interest" description="Disordered" evidence="5">
    <location>
        <begin position="156"/>
        <end position="186"/>
    </location>
</feature>
<protein>
    <recommendedName>
        <fullName evidence="6">HSF-type DNA-binding domain-containing protein</fullName>
    </recommendedName>
</protein>
<dbReference type="GO" id="GO:0043565">
    <property type="term" value="F:sequence-specific DNA binding"/>
    <property type="evidence" value="ECO:0007669"/>
    <property type="project" value="InterPro"/>
</dbReference>
<dbReference type="InParanoid" id="A0A1Z5JLD5"/>
<reference evidence="7 8" key="1">
    <citation type="journal article" date="2015" name="Plant Cell">
        <title>Oil accumulation by the oleaginous diatom Fistulifera solaris as revealed by the genome and transcriptome.</title>
        <authorList>
            <person name="Tanaka T."/>
            <person name="Maeda Y."/>
            <person name="Veluchamy A."/>
            <person name="Tanaka M."/>
            <person name="Abida H."/>
            <person name="Marechal E."/>
            <person name="Bowler C."/>
            <person name="Muto M."/>
            <person name="Sunaga Y."/>
            <person name="Tanaka M."/>
            <person name="Yoshino T."/>
            <person name="Taniguchi T."/>
            <person name="Fukuda Y."/>
            <person name="Nemoto M."/>
            <person name="Matsumoto M."/>
            <person name="Wong P.S."/>
            <person name="Aburatani S."/>
            <person name="Fujibuchi W."/>
        </authorList>
    </citation>
    <scope>NUCLEOTIDE SEQUENCE [LARGE SCALE GENOMIC DNA]</scope>
    <source>
        <strain evidence="7 8">JPCC DA0580</strain>
    </source>
</reference>
<dbReference type="Proteomes" id="UP000198406">
    <property type="component" value="Unassembled WGS sequence"/>
</dbReference>
<dbReference type="PANTHER" id="PTHR10015">
    <property type="entry name" value="HEAT SHOCK TRANSCRIPTION FACTOR"/>
    <property type="match status" value="1"/>
</dbReference>
<dbReference type="OrthoDB" id="49295at2759"/>
<dbReference type="InterPro" id="IPR036390">
    <property type="entry name" value="WH_DNA-bd_sf"/>
</dbReference>
<comment type="similarity">
    <text evidence="4">Belongs to the HSF family.</text>
</comment>
<keyword evidence="3" id="KW-0539">Nucleus</keyword>
<evidence type="ECO:0000313" key="7">
    <source>
        <dbReference type="EMBL" id="GAX14830.1"/>
    </source>
</evidence>
<evidence type="ECO:0000313" key="8">
    <source>
        <dbReference type="Proteomes" id="UP000198406"/>
    </source>
</evidence>
<dbReference type="AlphaFoldDB" id="A0A1Z5JLD5"/>
<evidence type="ECO:0000256" key="3">
    <source>
        <dbReference type="ARBA" id="ARBA00023242"/>
    </source>
</evidence>
<keyword evidence="8" id="KW-1185">Reference proteome</keyword>
<dbReference type="SMART" id="SM00415">
    <property type="entry name" value="HSF"/>
    <property type="match status" value="1"/>
</dbReference>
<dbReference type="GO" id="GO:0003700">
    <property type="term" value="F:DNA-binding transcription factor activity"/>
    <property type="evidence" value="ECO:0007669"/>
    <property type="project" value="InterPro"/>
</dbReference>
<dbReference type="PANTHER" id="PTHR10015:SF206">
    <property type="entry name" value="HSF-TYPE DNA-BINDING DOMAIN-CONTAINING PROTEIN"/>
    <property type="match status" value="1"/>
</dbReference>
<gene>
    <name evidence="7" type="ORF">FisN_29Lh036</name>
</gene>
<name>A0A1Z5JLD5_FISSO</name>
<dbReference type="Gene3D" id="1.10.10.10">
    <property type="entry name" value="Winged helix-like DNA-binding domain superfamily/Winged helix DNA-binding domain"/>
    <property type="match status" value="1"/>
</dbReference>
<dbReference type="InterPro" id="IPR000232">
    <property type="entry name" value="HSF_DNA-bd"/>
</dbReference>
<evidence type="ECO:0000256" key="4">
    <source>
        <dbReference type="RuleBase" id="RU004020"/>
    </source>
</evidence>
<comment type="subcellular location">
    <subcellularLocation>
        <location evidence="1">Nucleus</location>
    </subcellularLocation>
</comment>
<comment type="caution">
    <text evidence="7">The sequence shown here is derived from an EMBL/GenBank/DDBJ whole genome shotgun (WGS) entry which is preliminary data.</text>
</comment>
<feature type="domain" description="HSF-type DNA-binding" evidence="6">
    <location>
        <begin position="60"/>
        <end position="157"/>
    </location>
</feature>
<dbReference type="InterPro" id="IPR036388">
    <property type="entry name" value="WH-like_DNA-bd_sf"/>
</dbReference>
<proteinExistence type="inferred from homology"/>
<evidence type="ECO:0000256" key="5">
    <source>
        <dbReference type="SAM" id="MobiDB-lite"/>
    </source>
</evidence>
<organism evidence="7 8">
    <name type="scientific">Fistulifera solaris</name>
    <name type="common">Oleaginous diatom</name>
    <dbReference type="NCBI Taxonomy" id="1519565"/>
    <lineage>
        <taxon>Eukaryota</taxon>
        <taxon>Sar</taxon>
        <taxon>Stramenopiles</taxon>
        <taxon>Ochrophyta</taxon>
        <taxon>Bacillariophyta</taxon>
        <taxon>Bacillariophyceae</taxon>
        <taxon>Bacillariophycidae</taxon>
        <taxon>Naviculales</taxon>
        <taxon>Naviculaceae</taxon>
        <taxon>Fistulifera</taxon>
    </lineage>
</organism>
<dbReference type="EMBL" id="BDSP01000084">
    <property type="protein sequence ID" value="GAX14830.1"/>
    <property type="molecule type" value="Genomic_DNA"/>
</dbReference>
<evidence type="ECO:0000256" key="2">
    <source>
        <dbReference type="ARBA" id="ARBA00023125"/>
    </source>
</evidence>